<organism evidence="3 4">
    <name type="scientific">Lophiotrema nucula</name>
    <dbReference type="NCBI Taxonomy" id="690887"/>
    <lineage>
        <taxon>Eukaryota</taxon>
        <taxon>Fungi</taxon>
        <taxon>Dikarya</taxon>
        <taxon>Ascomycota</taxon>
        <taxon>Pezizomycotina</taxon>
        <taxon>Dothideomycetes</taxon>
        <taxon>Pleosporomycetidae</taxon>
        <taxon>Pleosporales</taxon>
        <taxon>Lophiotremataceae</taxon>
        <taxon>Lophiotrema</taxon>
    </lineage>
</organism>
<dbReference type="GO" id="GO:0016491">
    <property type="term" value="F:oxidoreductase activity"/>
    <property type="evidence" value="ECO:0007669"/>
    <property type="project" value="UniProtKB-KW"/>
</dbReference>
<dbReference type="EMBL" id="ML977310">
    <property type="protein sequence ID" value="KAF2122595.1"/>
    <property type="molecule type" value="Genomic_DNA"/>
</dbReference>
<evidence type="ECO:0000313" key="4">
    <source>
        <dbReference type="Proteomes" id="UP000799770"/>
    </source>
</evidence>
<evidence type="ECO:0000256" key="1">
    <source>
        <dbReference type="ARBA" id="ARBA00006484"/>
    </source>
</evidence>
<dbReference type="InterPro" id="IPR036291">
    <property type="entry name" value="NAD(P)-bd_dom_sf"/>
</dbReference>
<name>A0A6A5ZU42_9PLEO</name>
<dbReference type="Gene3D" id="3.40.50.720">
    <property type="entry name" value="NAD(P)-binding Rossmann-like Domain"/>
    <property type="match status" value="1"/>
</dbReference>
<proteinExistence type="inferred from homology"/>
<dbReference type="Pfam" id="PF00106">
    <property type="entry name" value="adh_short"/>
    <property type="match status" value="1"/>
</dbReference>
<dbReference type="PANTHER" id="PTHR24320">
    <property type="entry name" value="RETINOL DEHYDROGENASE"/>
    <property type="match status" value="1"/>
</dbReference>
<dbReference type="SUPFAM" id="SSF51735">
    <property type="entry name" value="NAD(P)-binding Rossmann-fold domains"/>
    <property type="match status" value="1"/>
</dbReference>
<dbReference type="AlphaFoldDB" id="A0A6A5ZU42"/>
<dbReference type="PANTHER" id="PTHR24320:SF283">
    <property type="entry name" value="RETINOL DEHYDROGENASE 11"/>
    <property type="match status" value="1"/>
</dbReference>
<dbReference type="InterPro" id="IPR002347">
    <property type="entry name" value="SDR_fam"/>
</dbReference>
<evidence type="ECO:0008006" key="5">
    <source>
        <dbReference type="Google" id="ProtNLM"/>
    </source>
</evidence>
<comment type="similarity">
    <text evidence="1">Belongs to the short-chain dehydrogenases/reductases (SDR) family.</text>
</comment>
<sequence>MTSATLSHPEWDKETGGLKVAKAFANEIEGRIVLITGVSPESIGSSTALAIASQAPSLLILASRTQSKLDEVVKSIKDAHPDANVKTVLLDLMSQEAVKKAAAEVQQLTDKIDVIINNAAVMNLTRKFTAEGIEAQFGANHIGHFLFTNLLLPQLLSASSSNAPGATRVVNLTSLGHRLSPVRFHDYNFDGHPIPDEQKFPANLPPMFLKTPEGQGVYNGYISYGQAKSANVLYSVGLNERLREKGIVSYSVHPGSIWTGLSRDLDAEGEQAIRNTSSFWKNHDQGAATSLVAAFDPALNDVSGVLLHDCQLFDAAPHATNPEFAEKLWALSEKLVKREFKL</sequence>
<dbReference type="OrthoDB" id="191139at2759"/>
<keyword evidence="4" id="KW-1185">Reference proteome</keyword>
<evidence type="ECO:0000313" key="3">
    <source>
        <dbReference type="EMBL" id="KAF2122595.1"/>
    </source>
</evidence>
<protein>
    <recommendedName>
        <fullName evidence="5">Short-chain dehydrogenase</fullName>
    </recommendedName>
</protein>
<gene>
    <name evidence="3" type="ORF">BDV96DRAFT_481511</name>
</gene>
<keyword evidence="2" id="KW-0560">Oxidoreductase</keyword>
<dbReference type="Proteomes" id="UP000799770">
    <property type="component" value="Unassembled WGS sequence"/>
</dbReference>
<reference evidence="3" key="1">
    <citation type="journal article" date="2020" name="Stud. Mycol.">
        <title>101 Dothideomycetes genomes: a test case for predicting lifestyles and emergence of pathogens.</title>
        <authorList>
            <person name="Haridas S."/>
            <person name="Albert R."/>
            <person name="Binder M."/>
            <person name="Bloem J."/>
            <person name="Labutti K."/>
            <person name="Salamov A."/>
            <person name="Andreopoulos B."/>
            <person name="Baker S."/>
            <person name="Barry K."/>
            <person name="Bills G."/>
            <person name="Bluhm B."/>
            <person name="Cannon C."/>
            <person name="Castanera R."/>
            <person name="Culley D."/>
            <person name="Daum C."/>
            <person name="Ezra D."/>
            <person name="Gonzalez J."/>
            <person name="Henrissat B."/>
            <person name="Kuo A."/>
            <person name="Liang C."/>
            <person name="Lipzen A."/>
            <person name="Lutzoni F."/>
            <person name="Magnuson J."/>
            <person name="Mondo S."/>
            <person name="Nolan M."/>
            <person name="Ohm R."/>
            <person name="Pangilinan J."/>
            <person name="Park H.-J."/>
            <person name="Ramirez L."/>
            <person name="Alfaro M."/>
            <person name="Sun H."/>
            <person name="Tritt A."/>
            <person name="Yoshinaga Y."/>
            <person name="Zwiers L.-H."/>
            <person name="Turgeon B."/>
            <person name="Goodwin S."/>
            <person name="Spatafora J."/>
            <person name="Crous P."/>
            <person name="Grigoriev I."/>
        </authorList>
    </citation>
    <scope>NUCLEOTIDE SEQUENCE</scope>
    <source>
        <strain evidence="3">CBS 627.86</strain>
    </source>
</reference>
<evidence type="ECO:0000256" key="2">
    <source>
        <dbReference type="ARBA" id="ARBA00023002"/>
    </source>
</evidence>
<accession>A0A6A5ZU42</accession>